<dbReference type="EMBL" id="CVTD020000005">
    <property type="protein sequence ID" value="CRZ33320.1"/>
    <property type="molecule type" value="Genomic_DNA"/>
</dbReference>
<keyword evidence="2 7" id="KW-0813">Transport</keyword>
<dbReference type="SUPFAM" id="SSF161098">
    <property type="entry name" value="MetI-like"/>
    <property type="match status" value="1"/>
</dbReference>
<evidence type="ECO:0000256" key="2">
    <source>
        <dbReference type="ARBA" id="ARBA00022448"/>
    </source>
</evidence>
<name>A0A0H5SE52_HERHM</name>
<dbReference type="PROSITE" id="PS50928">
    <property type="entry name" value="ABC_TM1"/>
    <property type="match status" value="1"/>
</dbReference>
<dbReference type="PROSITE" id="PS51257">
    <property type="entry name" value="PROKAR_LIPOPROTEIN"/>
    <property type="match status" value="1"/>
</dbReference>
<evidence type="ECO:0000313" key="9">
    <source>
        <dbReference type="EMBL" id="CRZ33320.1"/>
    </source>
</evidence>
<feature type="transmembrane region" description="Helical" evidence="7">
    <location>
        <begin position="181"/>
        <end position="208"/>
    </location>
</feature>
<dbReference type="InterPro" id="IPR000515">
    <property type="entry name" value="MetI-like"/>
</dbReference>
<protein>
    <submittedName>
        <fullName evidence="9">Putative membrane protein</fullName>
    </submittedName>
</protein>
<dbReference type="OrthoDB" id="157184at2"/>
<evidence type="ECO:0000259" key="8">
    <source>
        <dbReference type="PROSITE" id="PS50928"/>
    </source>
</evidence>
<dbReference type="AlphaFoldDB" id="A0A0H5SE52"/>
<keyword evidence="5 7" id="KW-1133">Transmembrane helix</keyword>
<keyword evidence="4 7" id="KW-0812">Transmembrane</keyword>
<dbReference type="RefSeq" id="WP_103201509.1">
    <property type="nucleotide sequence ID" value="NZ_CVTD020000005.1"/>
</dbReference>
<dbReference type="GO" id="GO:0055085">
    <property type="term" value="P:transmembrane transport"/>
    <property type="evidence" value="ECO:0007669"/>
    <property type="project" value="InterPro"/>
</dbReference>
<comment type="subcellular location">
    <subcellularLocation>
        <location evidence="1 7">Cell membrane</location>
        <topology evidence="1 7">Multi-pass membrane protein</topology>
    </subcellularLocation>
</comment>
<feature type="transmembrane region" description="Helical" evidence="7">
    <location>
        <begin position="107"/>
        <end position="127"/>
    </location>
</feature>
<dbReference type="GO" id="GO:0005886">
    <property type="term" value="C:plasma membrane"/>
    <property type="evidence" value="ECO:0007669"/>
    <property type="project" value="UniProtKB-SubCell"/>
</dbReference>
<dbReference type="Pfam" id="PF00528">
    <property type="entry name" value="BPD_transp_1"/>
    <property type="match status" value="1"/>
</dbReference>
<feature type="transmembrane region" description="Helical" evidence="7">
    <location>
        <begin position="257"/>
        <end position="278"/>
    </location>
</feature>
<keyword evidence="10" id="KW-1185">Reference proteome</keyword>
<feature type="domain" description="ABC transmembrane type-1" evidence="8">
    <location>
        <begin position="72"/>
        <end position="278"/>
    </location>
</feature>
<keyword evidence="3" id="KW-1003">Cell membrane</keyword>
<evidence type="ECO:0000256" key="7">
    <source>
        <dbReference type="RuleBase" id="RU363032"/>
    </source>
</evidence>
<feature type="transmembrane region" description="Helical" evidence="7">
    <location>
        <begin position="7"/>
        <end position="32"/>
    </location>
</feature>
<evidence type="ECO:0000256" key="4">
    <source>
        <dbReference type="ARBA" id="ARBA00022692"/>
    </source>
</evidence>
<evidence type="ECO:0000256" key="1">
    <source>
        <dbReference type="ARBA" id="ARBA00004651"/>
    </source>
</evidence>
<dbReference type="InterPro" id="IPR035906">
    <property type="entry name" value="MetI-like_sf"/>
</dbReference>
<proteinExistence type="inferred from homology"/>
<comment type="similarity">
    <text evidence="7">Belongs to the binding-protein-dependent transport system permease family.</text>
</comment>
<dbReference type="PANTHER" id="PTHR43744">
    <property type="entry name" value="ABC TRANSPORTER PERMEASE PROTEIN MG189-RELATED-RELATED"/>
    <property type="match status" value="1"/>
</dbReference>
<keyword evidence="6 7" id="KW-0472">Membrane</keyword>
<dbReference type="CDD" id="cd06261">
    <property type="entry name" value="TM_PBP2"/>
    <property type="match status" value="1"/>
</dbReference>
<dbReference type="PANTHER" id="PTHR43744:SF9">
    <property type="entry name" value="POLYGALACTURONAN_RHAMNOGALACTURONAN TRANSPORT SYSTEM PERMEASE PROTEIN YTCP"/>
    <property type="match status" value="1"/>
</dbReference>
<sequence length="293" mass="33441">MIYNNKVFRFVMGLIMFLLVMACILPFILLIASSFTSEVALTKYGYSFIPTEFSLSAYEYIWSVKDNIIRAYGMSFFVTGVGTLASVTMTLLFAYPLSRHDLPGRRVLSFFLFFTMLFNGGFVPTYMVYSRIFHLTDKVWALIIPYLLMNAFFVIMVRTYINSNIPTEVIEAAMIDGSREFNTLFHIIIPMSKPIIGTISLMTAIGYWNNWTNGVYFIQTRRELYGIQNYLNSVLSNIAFLQTHSNPNIRITELPSISIRMAIAVIALLPILFAYPFFQKTFVKGITIGSVKG</sequence>
<evidence type="ECO:0000256" key="3">
    <source>
        <dbReference type="ARBA" id="ARBA00022475"/>
    </source>
</evidence>
<evidence type="ECO:0000256" key="5">
    <source>
        <dbReference type="ARBA" id="ARBA00022989"/>
    </source>
</evidence>
<feature type="transmembrane region" description="Helical" evidence="7">
    <location>
        <begin position="139"/>
        <end position="161"/>
    </location>
</feature>
<dbReference type="Proteomes" id="UP000236497">
    <property type="component" value="Unassembled WGS sequence"/>
</dbReference>
<gene>
    <name evidence="9" type="ORF">HHT355_0105</name>
</gene>
<organism evidence="9 10">
    <name type="scientific">Herbinix hemicellulosilytica</name>
    <dbReference type="NCBI Taxonomy" id="1564487"/>
    <lineage>
        <taxon>Bacteria</taxon>
        <taxon>Bacillati</taxon>
        <taxon>Bacillota</taxon>
        <taxon>Clostridia</taxon>
        <taxon>Lachnospirales</taxon>
        <taxon>Lachnospiraceae</taxon>
        <taxon>Herbinix</taxon>
    </lineage>
</organism>
<feature type="transmembrane region" description="Helical" evidence="7">
    <location>
        <begin position="72"/>
        <end position="95"/>
    </location>
</feature>
<evidence type="ECO:0000256" key="6">
    <source>
        <dbReference type="ARBA" id="ARBA00023136"/>
    </source>
</evidence>
<reference evidence="9 10" key="1">
    <citation type="submission" date="2015-06" db="EMBL/GenBank/DDBJ databases">
        <authorList>
            <person name="Wibberg Daniel"/>
        </authorList>
    </citation>
    <scope>NUCLEOTIDE SEQUENCE [LARGE SCALE GENOMIC DNA]</scope>
    <source>
        <strain evidence="9 10">T3/55T</strain>
    </source>
</reference>
<accession>A0A0H5SE52</accession>
<dbReference type="Gene3D" id="1.10.3720.10">
    <property type="entry name" value="MetI-like"/>
    <property type="match status" value="1"/>
</dbReference>
<evidence type="ECO:0000313" key="10">
    <source>
        <dbReference type="Proteomes" id="UP000236497"/>
    </source>
</evidence>